<evidence type="ECO:0000256" key="6">
    <source>
        <dbReference type="ARBA" id="ARBA00022519"/>
    </source>
</evidence>
<keyword evidence="6" id="KW-0997">Cell inner membrane</keyword>
<dbReference type="PROSITE" id="PS51379">
    <property type="entry name" value="4FE4S_FER_2"/>
    <property type="match status" value="2"/>
</dbReference>
<dbReference type="InterPro" id="IPR004017">
    <property type="entry name" value="Cys_rich_dom"/>
</dbReference>
<dbReference type="GO" id="GO:0051539">
    <property type="term" value="F:4 iron, 4 sulfur cluster binding"/>
    <property type="evidence" value="ECO:0007669"/>
    <property type="project" value="UniProtKB-KW"/>
</dbReference>
<dbReference type="InterPro" id="IPR009051">
    <property type="entry name" value="Helical_ferredxn"/>
</dbReference>
<dbReference type="PANTHER" id="PTHR32479">
    <property type="entry name" value="GLYCOLATE OXIDASE IRON-SULFUR SUBUNIT"/>
    <property type="match status" value="1"/>
</dbReference>
<keyword evidence="9" id="KW-0249">Electron transport</keyword>
<keyword evidence="8" id="KW-0677">Repeat</keyword>
<evidence type="ECO:0000256" key="10">
    <source>
        <dbReference type="ARBA" id="ARBA00023004"/>
    </source>
</evidence>
<keyword evidence="5" id="KW-0004">4Fe-4S</keyword>
<evidence type="ECO:0000256" key="14">
    <source>
        <dbReference type="ARBA" id="ARBA00062466"/>
    </source>
</evidence>
<dbReference type="PROSITE" id="PS00198">
    <property type="entry name" value="4FE4S_FER_1"/>
    <property type="match status" value="1"/>
</dbReference>
<dbReference type="Pfam" id="PF02754">
    <property type="entry name" value="CCG"/>
    <property type="match status" value="2"/>
</dbReference>
<dbReference type="InterPro" id="IPR017753">
    <property type="entry name" value="G3P_DH_GlpC_su"/>
</dbReference>
<dbReference type="SUPFAM" id="SSF46548">
    <property type="entry name" value="alpha-helical ferredoxin"/>
    <property type="match status" value="1"/>
</dbReference>
<proteinExistence type="predicted"/>
<evidence type="ECO:0000256" key="8">
    <source>
        <dbReference type="ARBA" id="ARBA00022737"/>
    </source>
</evidence>
<feature type="domain" description="4Fe-4S ferredoxin-type" evidence="16">
    <location>
        <begin position="47"/>
        <end position="73"/>
    </location>
</feature>
<sequence>MSLTTDNSFENCIKCTVCTTYCPVAKVNPNYPGPKQAGPDGERLRLKDPSLYDEALKYCTNCKRCEVACPSDVKIGDIIQRARIDYAPTKFKLRDAVLSHTDLMGTLSTPFAPLVNATVGLKPVKGILDSVLKIDHRRDLPKYSFGTFRQWFRKQAAKQQAFADQVAFFHGCFVNYNHPQLGKDLVRVLNAMGMGVQLLKKEKCCGVPLIANGFIDRAKKQAGVNAESLVDAVIGKGIPVVATSSTCTFTLRDEYPHLLGVDTTSVRDQIELATRFIYRLLSEGRELKLKHTPMKIAYHTPCHMEKMGWTAYTLALLERIPGVELIVLDSQCCGIAGTYGFKKENYETSQGIGASLFRQIEESGVDFVVSDCETCKWQIEMSTTKRCEHPITLLAQALAD</sequence>
<evidence type="ECO:0000313" key="18">
    <source>
        <dbReference type="Proteomes" id="UP000249005"/>
    </source>
</evidence>
<dbReference type="PANTHER" id="PTHR32479:SF19">
    <property type="entry name" value="ANAEROBIC GLYCEROL-3-PHOSPHATE DEHYDROGENASE SUBUNIT C"/>
    <property type="match status" value="1"/>
</dbReference>
<dbReference type="AlphaFoldDB" id="A0A2X4UIY6"/>
<comment type="pathway">
    <text evidence="2">Polyol metabolism; glycerol degradation via glycerol kinase pathway; glycerone phosphate from sn-glycerol 3-phosphate (anaerobic route): step 1/1.</text>
</comment>
<dbReference type="KEGG" id="lri:NCTC12151_00214"/>
<comment type="subunit">
    <text evidence="14">Composed of a catalytic GlpA/B dimer and of GlpC.</text>
</comment>
<dbReference type="GO" id="GO:0005886">
    <property type="term" value="C:plasma membrane"/>
    <property type="evidence" value="ECO:0007669"/>
    <property type="project" value="UniProtKB-SubCell"/>
</dbReference>
<keyword evidence="12" id="KW-0472">Membrane</keyword>
<dbReference type="NCBIfam" id="TIGR03379">
    <property type="entry name" value="glycerol3P_GlpC"/>
    <property type="match status" value="1"/>
</dbReference>
<dbReference type="OrthoDB" id="9765258at2"/>
<evidence type="ECO:0000259" key="16">
    <source>
        <dbReference type="PROSITE" id="PS51379"/>
    </source>
</evidence>
<evidence type="ECO:0000256" key="1">
    <source>
        <dbReference type="ARBA" id="ARBA00004417"/>
    </source>
</evidence>
<dbReference type="GO" id="GO:0009331">
    <property type="term" value="C:glycerol-3-phosphate dehydrogenase (FAD) complex"/>
    <property type="evidence" value="ECO:0007669"/>
    <property type="project" value="InterPro"/>
</dbReference>
<gene>
    <name evidence="17" type="primary">glpC</name>
    <name evidence="17" type="ORF">NCTC12151_00214</name>
</gene>
<dbReference type="EMBL" id="LS483470">
    <property type="protein sequence ID" value="SQI34562.1"/>
    <property type="molecule type" value="Genomic_DNA"/>
</dbReference>
<dbReference type="GO" id="GO:0046872">
    <property type="term" value="F:metal ion binding"/>
    <property type="evidence" value="ECO:0007669"/>
    <property type="project" value="UniProtKB-KW"/>
</dbReference>
<dbReference type="NCBIfam" id="NF008369">
    <property type="entry name" value="PRK11168.1"/>
    <property type="match status" value="1"/>
</dbReference>
<keyword evidence="10" id="KW-0408">Iron</keyword>
<comment type="subcellular location">
    <subcellularLocation>
        <location evidence="1">Cell inner membrane</location>
        <topology evidence="1">Peripheral membrane protein</topology>
    </subcellularLocation>
</comment>
<accession>A0A2X4UIY6</accession>
<evidence type="ECO:0000256" key="7">
    <source>
        <dbReference type="ARBA" id="ARBA00022723"/>
    </source>
</evidence>
<evidence type="ECO:0000256" key="4">
    <source>
        <dbReference type="ARBA" id="ARBA00022475"/>
    </source>
</evidence>
<evidence type="ECO:0000256" key="12">
    <source>
        <dbReference type="ARBA" id="ARBA00023136"/>
    </source>
</evidence>
<dbReference type="GO" id="GO:0016491">
    <property type="term" value="F:oxidoreductase activity"/>
    <property type="evidence" value="ECO:0007669"/>
    <property type="project" value="UniProtKB-ARBA"/>
</dbReference>
<dbReference type="RefSeq" id="WP_111738910.1">
    <property type="nucleotide sequence ID" value="NZ_LR698987.1"/>
</dbReference>
<feature type="domain" description="4Fe-4S ferredoxin-type" evidence="16">
    <location>
        <begin position="1"/>
        <end position="32"/>
    </location>
</feature>
<dbReference type="GO" id="GO:0009061">
    <property type="term" value="P:anaerobic respiration"/>
    <property type="evidence" value="ECO:0007669"/>
    <property type="project" value="InterPro"/>
</dbReference>
<name>A0A2X4UIY6_9GAMM</name>
<evidence type="ECO:0000256" key="13">
    <source>
        <dbReference type="ARBA" id="ARBA00059456"/>
    </source>
</evidence>
<dbReference type="Pfam" id="PF13183">
    <property type="entry name" value="Fer4_8"/>
    <property type="match status" value="1"/>
</dbReference>
<evidence type="ECO:0000256" key="15">
    <source>
        <dbReference type="ARBA" id="ARBA00067433"/>
    </source>
</evidence>
<dbReference type="Proteomes" id="UP000249005">
    <property type="component" value="Chromosome 1"/>
</dbReference>
<evidence type="ECO:0000256" key="5">
    <source>
        <dbReference type="ARBA" id="ARBA00022485"/>
    </source>
</evidence>
<dbReference type="InterPro" id="IPR017896">
    <property type="entry name" value="4Fe4S_Fe-S-bd"/>
</dbReference>
<keyword evidence="4" id="KW-1003">Cell membrane</keyword>
<keyword evidence="18" id="KW-1185">Reference proteome</keyword>
<comment type="function">
    <text evidence="13">Electron transfer protein; may also function as the membrane anchor for the GlpAB dimer.</text>
</comment>
<keyword evidence="7" id="KW-0479">Metal-binding</keyword>
<evidence type="ECO:0000256" key="9">
    <source>
        <dbReference type="ARBA" id="ARBA00022982"/>
    </source>
</evidence>
<evidence type="ECO:0000256" key="3">
    <source>
        <dbReference type="ARBA" id="ARBA00022448"/>
    </source>
</evidence>
<dbReference type="InterPro" id="IPR017900">
    <property type="entry name" value="4Fe4S_Fe_S_CS"/>
</dbReference>
<evidence type="ECO:0000256" key="11">
    <source>
        <dbReference type="ARBA" id="ARBA00023014"/>
    </source>
</evidence>
<protein>
    <recommendedName>
        <fullName evidence="15">Anaerobic glycerol-3-phosphate dehydrogenase subunit C</fullName>
    </recommendedName>
</protein>
<reference evidence="17 18" key="1">
    <citation type="submission" date="2018-06" db="EMBL/GenBank/DDBJ databases">
        <authorList>
            <consortium name="Pathogen Informatics"/>
            <person name="Doyle S."/>
        </authorList>
    </citation>
    <scope>NUCLEOTIDE SEQUENCE [LARGE SCALE GENOMIC DNA]</scope>
    <source>
        <strain evidence="17 18">NCTC12151</strain>
    </source>
</reference>
<evidence type="ECO:0000256" key="2">
    <source>
        <dbReference type="ARBA" id="ARBA00005157"/>
    </source>
</evidence>
<dbReference type="FunFam" id="1.10.1060.10:FF:000008">
    <property type="entry name" value="Glycerol-3-phosphate dehydrogenase, anaerobic, C subunit"/>
    <property type="match status" value="1"/>
</dbReference>
<keyword evidence="3" id="KW-0813">Transport</keyword>
<keyword evidence="11" id="KW-0411">Iron-sulfur</keyword>
<organism evidence="17 18">
    <name type="scientific">Leminorella richardii</name>
    <dbReference type="NCBI Taxonomy" id="158841"/>
    <lineage>
        <taxon>Bacteria</taxon>
        <taxon>Pseudomonadati</taxon>
        <taxon>Pseudomonadota</taxon>
        <taxon>Gammaproteobacteria</taxon>
        <taxon>Enterobacterales</taxon>
        <taxon>Budviciaceae</taxon>
        <taxon>Leminorella</taxon>
    </lineage>
</organism>
<evidence type="ECO:0000313" key="17">
    <source>
        <dbReference type="EMBL" id="SQI34562.1"/>
    </source>
</evidence>
<dbReference type="Gene3D" id="1.10.1060.10">
    <property type="entry name" value="Alpha-helical ferredoxin"/>
    <property type="match status" value="1"/>
</dbReference>